<proteinExistence type="predicted"/>
<name>A0A0A9W3C1_LYGHE</name>
<accession>A0A0A9W3C1</accession>
<protein>
    <submittedName>
        <fullName evidence="1">Cysteine-rich motor neuron 1 protein</fullName>
    </submittedName>
</protein>
<dbReference type="EMBL" id="GBHO01040667">
    <property type="protein sequence ID" value="JAG02937.1"/>
    <property type="molecule type" value="Transcribed_RNA"/>
</dbReference>
<organism evidence="1">
    <name type="scientific">Lygus hesperus</name>
    <name type="common">Western plant bug</name>
    <dbReference type="NCBI Taxonomy" id="30085"/>
    <lineage>
        <taxon>Eukaryota</taxon>
        <taxon>Metazoa</taxon>
        <taxon>Ecdysozoa</taxon>
        <taxon>Arthropoda</taxon>
        <taxon>Hexapoda</taxon>
        <taxon>Insecta</taxon>
        <taxon>Pterygota</taxon>
        <taxon>Neoptera</taxon>
        <taxon>Paraneoptera</taxon>
        <taxon>Hemiptera</taxon>
        <taxon>Heteroptera</taxon>
        <taxon>Panheteroptera</taxon>
        <taxon>Cimicomorpha</taxon>
        <taxon>Miridae</taxon>
        <taxon>Mirini</taxon>
        <taxon>Lygus</taxon>
    </lineage>
</organism>
<reference evidence="1" key="1">
    <citation type="journal article" date="2014" name="PLoS ONE">
        <title>Transcriptome-Based Identification of ABC Transporters in the Western Tarnished Plant Bug Lygus hesperus.</title>
        <authorList>
            <person name="Hull J.J."/>
            <person name="Chaney K."/>
            <person name="Geib S.M."/>
            <person name="Fabrick J.A."/>
            <person name="Brent C.S."/>
            <person name="Walsh D."/>
            <person name="Lavine L.C."/>
        </authorList>
    </citation>
    <scope>NUCLEOTIDE SEQUENCE</scope>
</reference>
<gene>
    <name evidence="1" type="primary">CRIM1_6</name>
    <name evidence="1" type="ORF">CM83_4466</name>
</gene>
<evidence type="ECO:0000313" key="1">
    <source>
        <dbReference type="EMBL" id="JAG02937.1"/>
    </source>
</evidence>
<reference evidence="1" key="2">
    <citation type="submission" date="2014-07" db="EMBL/GenBank/DDBJ databases">
        <authorList>
            <person name="Hull J."/>
        </authorList>
    </citation>
    <scope>NUCLEOTIDE SEQUENCE</scope>
</reference>
<sequence>MPDSDLRRRVYPCHTAGRLSGTSGLLRQLHVLQDRVPARLNANSGWELHVSAELCHIPQCPQNTKMKVIQYGTGQPGACCDTWNCVVDQDNPPLINCPPYHKWTGTECVCNPTECPPSPVCEPGLMPVTTSVDDCCVISICVNNLPGCPQDSYQNINGCTCYPCEPPPCGPKDDVSISFTGLGTPGSCCNIYSCTPKRRVDCGACGIPSPDGVTCVCDNGCCPLPPMCGPSQELVTVNKATKIYPMCCDTYACVGKILCPQDSVMGPNGDCICSPCPTPLCAPGTQIVDLQKGSGMPGGCCDAWKCAIGNQPGCPPPPVCDNGFKLTVYNMVQGCNLRLSTDGLPGRQCSDGGHELRLRPVEMP</sequence>
<dbReference type="AlphaFoldDB" id="A0A0A9W3C1"/>